<reference evidence="2" key="1">
    <citation type="submission" date="2021-02" db="EMBL/GenBank/DDBJ databases">
        <title>Psilocybe cubensis genome.</title>
        <authorList>
            <person name="Mckernan K.J."/>
            <person name="Crawford S."/>
            <person name="Trippe A."/>
            <person name="Kane L.T."/>
            <person name="Mclaughlin S."/>
        </authorList>
    </citation>
    <scope>NUCLEOTIDE SEQUENCE [LARGE SCALE GENOMIC DNA]</scope>
    <source>
        <strain evidence="2">MGC-MH-2018</strain>
    </source>
</reference>
<dbReference type="InterPro" id="IPR046528">
    <property type="entry name" value="DUF6593"/>
</dbReference>
<gene>
    <name evidence="2" type="ORF">JR316_002911</name>
</gene>
<name>A0A8H7Y3J4_PSICU</name>
<protein>
    <recommendedName>
        <fullName evidence="1">DUF6593 domain-containing protein</fullName>
    </recommendedName>
</protein>
<dbReference type="AlphaFoldDB" id="A0A8H7Y3J4"/>
<comment type="caution">
    <text evidence="2">The sequence shown here is derived from an EMBL/GenBank/DDBJ whole genome shotgun (WGS) entry which is preliminary data.</text>
</comment>
<dbReference type="EMBL" id="JAFIQS010000003">
    <property type="protein sequence ID" value="KAG5170836.1"/>
    <property type="molecule type" value="Genomic_DNA"/>
</dbReference>
<evidence type="ECO:0000313" key="2">
    <source>
        <dbReference type="EMBL" id="KAG5170836.1"/>
    </source>
</evidence>
<feature type="domain" description="DUF6593" evidence="1">
    <location>
        <begin position="4"/>
        <end position="113"/>
    </location>
</feature>
<organism evidence="2">
    <name type="scientific">Psilocybe cubensis</name>
    <name type="common">Psychedelic mushroom</name>
    <name type="synonym">Stropharia cubensis</name>
    <dbReference type="NCBI Taxonomy" id="181762"/>
    <lineage>
        <taxon>Eukaryota</taxon>
        <taxon>Fungi</taxon>
        <taxon>Dikarya</taxon>
        <taxon>Basidiomycota</taxon>
        <taxon>Agaricomycotina</taxon>
        <taxon>Agaricomycetes</taxon>
        <taxon>Agaricomycetidae</taxon>
        <taxon>Agaricales</taxon>
        <taxon>Agaricineae</taxon>
        <taxon>Strophariaceae</taxon>
        <taxon>Psilocybe</taxon>
    </lineage>
</organism>
<dbReference type="Pfam" id="PF20236">
    <property type="entry name" value="DUF6593"/>
    <property type="match status" value="1"/>
</dbReference>
<evidence type="ECO:0000259" key="1">
    <source>
        <dbReference type="Pfam" id="PF20236"/>
    </source>
</evidence>
<proteinExistence type="predicted"/>
<sequence length="120" mass="14524">MKEHFFRPTTIRYDGRELTVDEFFQRNASNMWGRNYVFAGHNGVEYVWKMEVDTVKLFVNDWRNTLVAHFHQRNLGLMHQARPAYLELFGNLDDRTVDQIIVTFVYVEKYRRECDNWDAI</sequence>
<dbReference type="OrthoDB" id="3360976at2759"/>
<accession>A0A8H7Y3J4</accession>